<protein>
    <submittedName>
        <fullName evidence="1">Uncharacterized protein</fullName>
    </submittedName>
</protein>
<dbReference type="Proteomes" id="UP000824120">
    <property type="component" value="Chromosome 10"/>
</dbReference>
<keyword evidence="2" id="KW-1185">Reference proteome</keyword>
<comment type="caution">
    <text evidence="1">The sequence shown here is derived from an EMBL/GenBank/DDBJ whole genome shotgun (WGS) entry which is preliminary data.</text>
</comment>
<sequence length="171" mass="20190">MEPIWPHSQTNPFTRSNEPKAEFRYHFSLKITWTSIKTLVMEPVGRHGQISPFRRLNDPQRRQATRFADFHLNYGSSWSPQPKQPIYRVKRALEQSTIFYGDTEFLRHLCQKLTWTSVKTLAMEPFTTFYGDPEFRHHFGLKLAWTSFKTLAMEPVGRHGQNNPFTRSNES</sequence>
<evidence type="ECO:0000313" key="2">
    <source>
        <dbReference type="Proteomes" id="UP000824120"/>
    </source>
</evidence>
<accession>A0A9J5WTS0</accession>
<dbReference type="EMBL" id="JACXVP010000010">
    <property type="protein sequence ID" value="KAG5578687.1"/>
    <property type="molecule type" value="Genomic_DNA"/>
</dbReference>
<name>A0A9J5WTS0_SOLCO</name>
<gene>
    <name evidence="1" type="ORF">H5410_049314</name>
</gene>
<organism evidence="1 2">
    <name type="scientific">Solanum commersonii</name>
    <name type="common">Commerson's wild potato</name>
    <name type="synonym">Commerson's nightshade</name>
    <dbReference type="NCBI Taxonomy" id="4109"/>
    <lineage>
        <taxon>Eukaryota</taxon>
        <taxon>Viridiplantae</taxon>
        <taxon>Streptophyta</taxon>
        <taxon>Embryophyta</taxon>
        <taxon>Tracheophyta</taxon>
        <taxon>Spermatophyta</taxon>
        <taxon>Magnoliopsida</taxon>
        <taxon>eudicotyledons</taxon>
        <taxon>Gunneridae</taxon>
        <taxon>Pentapetalae</taxon>
        <taxon>asterids</taxon>
        <taxon>lamiids</taxon>
        <taxon>Solanales</taxon>
        <taxon>Solanaceae</taxon>
        <taxon>Solanoideae</taxon>
        <taxon>Solaneae</taxon>
        <taxon>Solanum</taxon>
    </lineage>
</organism>
<dbReference type="AlphaFoldDB" id="A0A9J5WTS0"/>
<evidence type="ECO:0000313" key="1">
    <source>
        <dbReference type="EMBL" id="KAG5578687.1"/>
    </source>
</evidence>
<proteinExistence type="predicted"/>
<reference evidence="1 2" key="1">
    <citation type="submission" date="2020-09" db="EMBL/GenBank/DDBJ databases">
        <title>De no assembly of potato wild relative species, Solanum commersonii.</title>
        <authorList>
            <person name="Cho K."/>
        </authorList>
    </citation>
    <scope>NUCLEOTIDE SEQUENCE [LARGE SCALE GENOMIC DNA]</scope>
    <source>
        <strain evidence="1">LZ3.2</strain>
        <tissue evidence="1">Leaf</tissue>
    </source>
</reference>